<evidence type="ECO:0000256" key="17">
    <source>
        <dbReference type="SAM" id="MobiDB-lite"/>
    </source>
</evidence>
<feature type="active site" evidence="15">
    <location>
        <position position="296"/>
    </location>
</feature>
<dbReference type="GO" id="GO:0004650">
    <property type="term" value="F:polygalacturonase activity"/>
    <property type="evidence" value="ECO:0007669"/>
    <property type="project" value="InterPro"/>
</dbReference>
<protein>
    <recommendedName>
        <fullName evidence="11">galacturonan 1,4-alpha-galacturonidase</fullName>
        <ecNumber evidence="11">3.2.1.67</ecNumber>
    </recommendedName>
    <alternativeName>
        <fullName evidence="13">Galacturan 1,4-alpha-galacturonidase</fullName>
    </alternativeName>
    <alternativeName>
        <fullName evidence="12">Poly(1,4-alpha-D-galacturonide)galacturonohydrolase</fullName>
    </alternativeName>
</protein>
<accession>A0A9W9CFM2</accession>
<evidence type="ECO:0000256" key="9">
    <source>
        <dbReference type="ARBA" id="ARBA00023295"/>
    </source>
</evidence>
<dbReference type="SUPFAM" id="SSF51126">
    <property type="entry name" value="Pectin lyase-like"/>
    <property type="match status" value="1"/>
</dbReference>
<evidence type="ECO:0000256" key="10">
    <source>
        <dbReference type="ARBA" id="ARBA00023316"/>
    </source>
</evidence>
<evidence type="ECO:0000256" key="3">
    <source>
        <dbReference type="ARBA" id="ARBA00022525"/>
    </source>
</evidence>
<keyword evidence="4 18" id="KW-0732">Signal</keyword>
<dbReference type="GeneID" id="80903731"/>
<evidence type="ECO:0000256" key="14">
    <source>
        <dbReference type="ARBA" id="ARBA00048766"/>
    </source>
</evidence>
<dbReference type="GO" id="GO:0005576">
    <property type="term" value="C:extracellular region"/>
    <property type="evidence" value="ECO:0007669"/>
    <property type="project" value="UniProtKB-SubCell"/>
</dbReference>
<evidence type="ECO:0000313" key="20">
    <source>
        <dbReference type="Proteomes" id="UP001140513"/>
    </source>
</evidence>
<dbReference type="Gene3D" id="2.160.20.10">
    <property type="entry name" value="Single-stranded right-handed beta-helix, Pectin lyase-like"/>
    <property type="match status" value="1"/>
</dbReference>
<evidence type="ECO:0000256" key="18">
    <source>
        <dbReference type="SAM" id="SignalP"/>
    </source>
</evidence>
<evidence type="ECO:0000313" key="19">
    <source>
        <dbReference type="EMBL" id="KAJ4359646.1"/>
    </source>
</evidence>
<feature type="signal peptide" evidence="18">
    <location>
        <begin position="1"/>
        <end position="19"/>
    </location>
</feature>
<evidence type="ECO:0000256" key="6">
    <source>
        <dbReference type="ARBA" id="ARBA00022801"/>
    </source>
</evidence>
<evidence type="ECO:0000256" key="15">
    <source>
        <dbReference type="PROSITE-ProRule" id="PRU10052"/>
    </source>
</evidence>
<organism evidence="19 20">
    <name type="scientific">Didymosphaeria variabile</name>
    <dbReference type="NCBI Taxonomy" id="1932322"/>
    <lineage>
        <taxon>Eukaryota</taxon>
        <taxon>Fungi</taxon>
        <taxon>Dikarya</taxon>
        <taxon>Ascomycota</taxon>
        <taxon>Pezizomycotina</taxon>
        <taxon>Dothideomycetes</taxon>
        <taxon>Pleosporomycetidae</taxon>
        <taxon>Pleosporales</taxon>
        <taxon>Massarineae</taxon>
        <taxon>Didymosphaeriaceae</taxon>
        <taxon>Didymosphaeria</taxon>
    </lineage>
</organism>
<keyword evidence="10" id="KW-0961">Cell wall biogenesis/degradation</keyword>
<evidence type="ECO:0000256" key="16">
    <source>
        <dbReference type="RuleBase" id="RU361169"/>
    </source>
</evidence>
<dbReference type="PANTHER" id="PTHR31736:SF14">
    <property type="entry name" value="EXOPOLYGALACTURONASE X-1-RELATED"/>
    <property type="match status" value="1"/>
</dbReference>
<evidence type="ECO:0000256" key="11">
    <source>
        <dbReference type="ARBA" id="ARBA00038933"/>
    </source>
</evidence>
<dbReference type="GO" id="GO:0071555">
    <property type="term" value="P:cell wall organization"/>
    <property type="evidence" value="ECO:0007669"/>
    <property type="project" value="UniProtKB-KW"/>
</dbReference>
<dbReference type="OrthoDB" id="187139at2759"/>
<dbReference type="PANTHER" id="PTHR31736">
    <property type="match status" value="1"/>
</dbReference>
<feature type="chain" id="PRO_5040946520" description="galacturonan 1,4-alpha-galacturonidase" evidence="18">
    <location>
        <begin position="20"/>
        <end position="472"/>
    </location>
</feature>
<comment type="caution">
    <text evidence="19">The sequence shown here is derived from an EMBL/GenBank/DDBJ whole genome shotgun (WGS) entry which is preliminary data.</text>
</comment>
<dbReference type="InterPro" id="IPR011050">
    <property type="entry name" value="Pectin_lyase_fold/virulence"/>
</dbReference>
<keyword evidence="6 16" id="KW-0378">Hydrolase</keyword>
<name>A0A9W9CFM2_9PLEO</name>
<evidence type="ECO:0000256" key="1">
    <source>
        <dbReference type="ARBA" id="ARBA00004613"/>
    </source>
</evidence>
<dbReference type="PROSITE" id="PS00502">
    <property type="entry name" value="POLYGALACTURONASE"/>
    <property type="match status" value="1"/>
</dbReference>
<evidence type="ECO:0000256" key="8">
    <source>
        <dbReference type="ARBA" id="ARBA00023180"/>
    </source>
</evidence>
<keyword evidence="3" id="KW-0964">Secreted</keyword>
<proteinExistence type="inferred from homology"/>
<dbReference type="InterPro" id="IPR000743">
    <property type="entry name" value="Glyco_hydro_28"/>
</dbReference>
<dbReference type="SMART" id="SM00710">
    <property type="entry name" value="PbH1"/>
    <property type="match status" value="5"/>
</dbReference>
<dbReference type="EMBL" id="JAPEUX010000001">
    <property type="protein sequence ID" value="KAJ4359646.1"/>
    <property type="molecule type" value="Genomic_DNA"/>
</dbReference>
<keyword evidence="7" id="KW-1015">Disulfide bond</keyword>
<evidence type="ECO:0000256" key="5">
    <source>
        <dbReference type="ARBA" id="ARBA00022737"/>
    </source>
</evidence>
<evidence type="ECO:0000256" key="2">
    <source>
        <dbReference type="ARBA" id="ARBA00008834"/>
    </source>
</evidence>
<evidence type="ECO:0000256" key="7">
    <source>
        <dbReference type="ARBA" id="ARBA00023157"/>
    </source>
</evidence>
<keyword evidence="9 16" id="KW-0326">Glycosidase</keyword>
<evidence type="ECO:0000256" key="4">
    <source>
        <dbReference type="ARBA" id="ARBA00022729"/>
    </source>
</evidence>
<sequence length="472" mass="51636">MRFSSVCSVLSLCASLAAASPGYGEPNIPARPVLTPAPYNSGKDFPRSAPRNKHKKCFVKPGKGDDRDDAASIKAALKKCNNGGTVVLDKSYLVSSPLDLTFLKHIDVVITGEIHFNAKDVYYWASNSFKYDFQNMSTFWKWGGKDVNIYGDLTNGKSVIDGHGQAYWEEIVTNKTLLRPILFSIDGLKGGSMSNLRMRNSPNWFNIIANSSDIIVSDLDIQAKVDSRICQSLRRETKLGQSTDGVKIANSDGWDTYRSDNIVIQNSFVDNTDDCVSFKPNSTNVIIQNLNCIGSHGISVGSLGQYANLTDIVENLYVYNITMTNASDFARIKVWPGVQSSFQELLNGGGGLGYVRNVTYDTLHSINNDRAITITQCYGQKNQTLCQEHPANLTIEDVTIKNVWGTTSVSADPEAGTLICSAPDRCSNIQAHNITIDVPSGSTTEWECANIDESLLDINCVSTDGDRDTTNG</sequence>
<dbReference type="EC" id="3.2.1.67" evidence="11"/>
<evidence type="ECO:0000256" key="12">
    <source>
        <dbReference type="ARBA" id="ARBA00041604"/>
    </source>
</evidence>
<dbReference type="InterPro" id="IPR012334">
    <property type="entry name" value="Pectin_lyas_fold"/>
</dbReference>
<dbReference type="RefSeq" id="XP_056075848.1">
    <property type="nucleotide sequence ID" value="XM_056209026.1"/>
</dbReference>
<dbReference type="AlphaFoldDB" id="A0A9W9CFM2"/>
<comment type="similarity">
    <text evidence="2 16">Belongs to the glycosyl hydrolase 28 family.</text>
</comment>
<gene>
    <name evidence="19" type="ORF">N0V89_000201</name>
</gene>
<keyword evidence="5" id="KW-0677">Repeat</keyword>
<dbReference type="Proteomes" id="UP001140513">
    <property type="component" value="Unassembled WGS sequence"/>
</dbReference>
<dbReference type="GO" id="GO:0047911">
    <property type="term" value="F:galacturan 1,4-alpha-galacturonidase activity"/>
    <property type="evidence" value="ECO:0007669"/>
    <property type="project" value="UniProtKB-EC"/>
</dbReference>
<dbReference type="Pfam" id="PF00295">
    <property type="entry name" value="Glyco_hydro_28"/>
    <property type="match status" value="1"/>
</dbReference>
<dbReference type="InterPro" id="IPR006626">
    <property type="entry name" value="PbH1"/>
</dbReference>
<comment type="catalytic activity">
    <reaction evidence="14">
        <text>[(1-&gt;4)-alpha-D-galacturonosyl](n) + H2O = alpha-D-galacturonate + [(1-&gt;4)-alpha-D-galacturonosyl](n-1)</text>
        <dbReference type="Rhea" id="RHEA:14117"/>
        <dbReference type="Rhea" id="RHEA-COMP:14570"/>
        <dbReference type="Rhea" id="RHEA-COMP:14572"/>
        <dbReference type="ChEBI" id="CHEBI:15377"/>
        <dbReference type="ChEBI" id="CHEBI:58658"/>
        <dbReference type="ChEBI" id="CHEBI:140523"/>
        <dbReference type="EC" id="3.2.1.67"/>
    </reaction>
</comment>
<keyword evidence="20" id="KW-1185">Reference proteome</keyword>
<comment type="subcellular location">
    <subcellularLocation>
        <location evidence="1">Secreted</location>
    </subcellularLocation>
</comment>
<keyword evidence="8" id="KW-0325">Glycoprotein</keyword>
<feature type="region of interest" description="Disordered" evidence="17">
    <location>
        <begin position="41"/>
        <end position="67"/>
    </location>
</feature>
<dbReference type="GO" id="GO:0045490">
    <property type="term" value="P:pectin catabolic process"/>
    <property type="evidence" value="ECO:0007669"/>
    <property type="project" value="UniProtKB-ARBA"/>
</dbReference>
<evidence type="ECO:0000256" key="13">
    <source>
        <dbReference type="ARBA" id="ARBA00043142"/>
    </source>
</evidence>
<reference evidence="19" key="1">
    <citation type="submission" date="2022-10" db="EMBL/GenBank/DDBJ databases">
        <title>Tapping the CABI collections for fungal endophytes: first genome assemblies for Collariella, Neodidymelliopsis, Ascochyta clinopodiicola, Didymella pomorum, Didymosphaeria variabile, Neocosmospora piperis and Neocucurbitaria cava.</title>
        <authorList>
            <person name="Hill R."/>
        </authorList>
    </citation>
    <scope>NUCLEOTIDE SEQUENCE</scope>
    <source>
        <strain evidence="19">IMI 356815</strain>
    </source>
</reference>